<dbReference type="Gene3D" id="3.90.550.10">
    <property type="entry name" value="Spore Coat Polysaccharide Biosynthesis Protein SpsA, Chain A"/>
    <property type="match status" value="1"/>
</dbReference>
<sequence length="297" mass="32424">MTERAPAGIDVVIPYVGDPALLREAVESVLRQPGEDWRLVVVEDGPQGHDVAGWLDGLRDPRVTHVLHEQNRGLPATFQHCLELATAPWVVFPGCDDVLAPDYLGVVRAAIARHPSAVAVQPGVEVIDDDGEVVLPLGDRVKRRLAPADGLWAGEQLLRSLLLGNWTYFPSICWRREAAAAVGFRQDLPVTLDLALLAGLVLDGGSVATTSEVAFRYRRHPASVSSVAAEDAHRFAEEARLHRELAAASTARGWTRAARAARLRPTSRLHAALRLPDTLRSGRRTDTRRLVHHVAGR</sequence>
<dbReference type="GO" id="GO:0016740">
    <property type="term" value="F:transferase activity"/>
    <property type="evidence" value="ECO:0007669"/>
    <property type="project" value="UniProtKB-KW"/>
</dbReference>
<reference evidence="2 3" key="1">
    <citation type="submission" date="2020-08" db="EMBL/GenBank/DDBJ databases">
        <authorList>
            <person name="Seo M.-J."/>
        </authorList>
    </citation>
    <scope>NUCLEOTIDE SEQUENCE [LARGE SCALE GENOMIC DNA]</scope>
    <source>
        <strain evidence="2 3">KIGAM211</strain>
    </source>
</reference>
<dbReference type="InterPro" id="IPR001173">
    <property type="entry name" value="Glyco_trans_2-like"/>
</dbReference>
<dbReference type="PANTHER" id="PTHR43685">
    <property type="entry name" value="GLYCOSYLTRANSFERASE"/>
    <property type="match status" value="1"/>
</dbReference>
<evidence type="ECO:0000313" key="2">
    <source>
        <dbReference type="EMBL" id="MBB6626429.1"/>
    </source>
</evidence>
<accession>A0A7X0V994</accession>
<name>A0A7X0V994_9ACTN</name>
<dbReference type="SUPFAM" id="SSF53448">
    <property type="entry name" value="Nucleotide-diphospho-sugar transferases"/>
    <property type="match status" value="1"/>
</dbReference>
<organism evidence="2 3">
    <name type="scientific">Nocardioides luti</name>
    <dbReference type="NCBI Taxonomy" id="2761101"/>
    <lineage>
        <taxon>Bacteria</taxon>
        <taxon>Bacillati</taxon>
        <taxon>Actinomycetota</taxon>
        <taxon>Actinomycetes</taxon>
        <taxon>Propionibacteriales</taxon>
        <taxon>Nocardioidaceae</taxon>
        <taxon>Nocardioides</taxon>
    </lineage>
</organism>
<dbReference type="InterPro" id="IPR029044">
    <property type="entry name" value="Nucleotide-diphossugar_trans"/>
</dbReference>
<dbReference type="Pfam" id="PF00535">
    <property type="entry name" value="Glycos_transf_2"/>
    <property type="match status" value="1"/>
</dbReference>
<dbReference type="AlphaFoldDB" id="A0A7X0V994"/>
<dbReference type="EMBL" id="JACKXE010000001">
    <property type="protein sequence ID" value="MBB6626429.1"/>
    <property type="molecule type" value="Genomic_DNA"/>
</dbReference>
<gene>
    <name evidence="2" type="ORF">H5V45_03745</name>
</gene>
<dbReference type="RefSeq" id="WP_185251708.1">
    <property type="nucleotide sequence ID" value="NZ_JACKXE010000001.1"/>
</dbReference>
<keyword evidence="3" id="KW-1185">Reference proteome</keyword>
<comment type="caution">
    <text evidence="2">The sequence shown here is derived from an EMBL/GenBank/DDBJ whole genome shotgun (WGS) entry which is preliminary data.</text>
</comment>
<dbReference type="InterPro" id="IPR050834">
    <property type="entry name" value="Glycosyltransf_2"/>
</dbReference>
<proteinExistence type="predicted"/>
<dbReference type="CDD" id="cd00761">
    <property type="entry name" value="Glyco_tranf_GTA_type"/>
    <property type="match status" value="1"/>
</dbReference>
<evidence type="ECO:0000313" key="3">
    <source>
        <dbReference type="Proteomes" id="UP000523955"/>
    </source>
</evidence>
<keyword evidence="2" id="KW-0808">Transferase</keyword>
<feature type="domain" description="Glycosyltransferase 2-like" evidence="1">
    <location>
        <begin position="11"/>
        <end position="135"/>
    </location>
</feature>
<dbReference type="Proteomes" id="UP000523955">
    <property type="component" value="Unassembled WGS sequence"/>
</dbReference>
<protein>
    <submittedName>
        <fullName evidence="2">Glycosyltransferase family 2 protein</fullName>
    </submittedName>
</protein>
<evidence type="ECO:0000259" key="1">
    <source>
        <dbReference type="Pfam" id="PF00535"/>
    </source>
</evidence>
<dbReference type="PANTHER" id="PTHR43685:SF2">
    <property type="entry name" value="GLYCOSYLTRANSFERASE 2-LIKE DOMAIN-CONTAINING PROTEIN"/>
    <property type="match status" value="1"/>
</dbReference>